<dbReference type="SMR" id="G4U4J6"/>
<feature type="transmembrane region" description="Helical" evidence="1">
    <location>
        <begin position="47"/>
        <end position="70"/>
    </location>
</feature>
<dbReference type="AlphaFoldDB" id="G4U4J6"/>
<dbReference type="EMBL" id="FR873266">
    <property type="protein sequence ID" value="CCC15007.1"/>
    <property type="molecule type" value="mRNA"/>
</dbReference>
<sequence length="115" mass="12682">MDKMTFLCLLYTTLLIIPGPILGLALAKTKVEDEKRQAQVLLPLASYAGLSVTGPLFLALVATYGVYAVVKYGIKSDHDSHSCANNRGWCRAICFDHEVVDHYHSDICGAYKCCR</sequence>
<keyword evidence="1" id="KW-0472">Membrane</keyword>
<proteinExistence type="evidence at transcript level"/>
<keyword evidence="2" id="KW-0732">Signal</keyword>
<reference evidence="3" key="1">
    <citation type="journal article" date="2012" name="Dev. Comp. Immunol.">
        <title>Big defensins and mytimacins, new AMP families of the Mediterranean mussel Mytilus galloprovincialis.</title>
        <authorList>
            <person name="Gerdol M."/>
            <person name="De Moro G."/>
            <person name="Manfrin C."/>
            <person name="Venier P."/>
            <person name="Pallavicini A."/>
        </authorList>
    </citation>
    <scope>NUCLEOTIDE SEQUENCE</scope>
    <source>
        <tissue evidence="3">Mixed tissue of hemocytes</tissue>
    </source>
</reference>
<evidence type="ECO:0000256" key="2">
    <source>
        <dbReference type="SAM" id="SignalP"/>
    </source>
</evidence>
<feature type="chain" id="PRO_5003469310" evidence="2">
    <location>
        <begin position="24"/>
        <end position="115"/>
    </location>
</feature>
<keyword evidence="1" id="KW-1133">Transmembrane helix</keyword>
<protein>
    <submittedName>
        <fullName evidence="3">Big defensin BD1</fullName>
    </submittedName>
</protein>
<dbReference type="Gene3D" id="2.20.20.10">
    <property type="entry name" value="Anthopleurin-A"/>
    <property type="match status" value="1"/>
</dbReference>
<gene>
    <name evidence="3" type="primary">BD1</name>
</gene>
<accession>G4U4J6</accession>
<evidence type="ECO:0000313" key="3">
    <source>
        <dbReference type="EMBL" id="CCC15007.1"/>
    </source>
</evidence>
<name>G4U4J6_MYTGA</name>
<evidence type="ECO:0000256" key="1">
    <source>
        <dbReference type="SAM" id="Phobius"/>
    </source>
</evidence>
<dbReference type="InterPro" id="IPR023355">
    <property type="entry name" value="Myo_ane_neurotoxin_sf"/>
</dbReference>
<organism evidence="3">
    <name type="scientific">Mytilus galloprovincialis</name>
    <name type="common">Mediterranean mussel</name>
    <dbReference type="NCBI Taxonomy" id="29158"/>
    <lineage>
        <taxon>Eukaryota</taxon>
        <taxon>Metazoa</taxon>
        <taxon>Spiralia</taxon>
        <taxon>Lophotrochozoa</taxon>
        <taxon>Mollusca</taxon>
        <taxon>Bivalvia</taxon>
        <taxon>Autobranchia</taxon>
        <taxon>Pteriomorphia</taxon>
        <taxon>Mytilida</taxon>
        <taxon>Mytiloidea</taxon>
        <taxon>Mytilidae</taxon>
        <taxon>Mytilinae</taxon>
        <taxon>Mytilus</taxon>
    </lineage>
</organism>
<keyword evidence="1" id="KW-0812">Transmembrane</keyword>
<feature type="signal peptide" evidence="2">
    <location>
        <begin position="1"/>
        <end position="23"/>
    </location>
</feature>